<organism evidence="2 3">
    <name type="scientific">Anaerohalosphaera lusitana</name>
    <dbReference type="NCBI Taxonomy" id="1936003"/>
    <lineage>
        <taxon>Bacteria</taxon>
        <taxon>Pseudomonadati</taxon>
        <taxon>Planctomycetota</taxon>
        <taxon>Phycisphaerae</taxon>
        <taxon>Sedimentisphaerales</taxon>
        <taxon>Anaerohalosphaeraceae</taxon>
        <taxon>Anaerohalosphaera</taxon>
    </lineage>
</organism>
<sequence precursor="true">MNIFKSILTICAMAFYVSSSIAAPPSSPSPEKLLAYEVKRIAGDDTISTIAGKNKGSEFLDSLYSNELWLRDLLDSGPVRNPERVLSFLHRVWLDDKGFTADAVDRSMATACGLALGSNTRLDPDWMWERYLYFRDSWDDGFLNECYGELATWERRYLARGPQYASYSTAEAMRYLRDRISLPRAQYVGACWQAPYRGHNCFGDSVQGPQYYRPFRGSFSCDPEMAIKVGGVCGALSNLGTAAAIANGIPATSMGEPGHCAYAVQVRPQTWQPAYSLSWKRGMHNWLYRPTWQSLLLTQEAFKKPQLVKKSNDLVRLAHWYEAQGNTRAAEGKLREAVNVHPVHYGAWVQWAEFGQRQDLPAMWWKRYGMEVMKTLAQEHEEPAWALLSKYAYSNVLPRLKDNQRALFFAQYMESFDDFGDGRWNIEGAWNWMLKHLSSARVKEMFKLRLTHISIPKASIGSAVLAWMKQQCGDNEKAWLDFQEWLVNDLAKQGEGKNVDAVIRQLGRTSLPAAAERGDLASYQTIGKLCSSLYEPMPTDGIEPFTGELLTEGGAIRISGIGQRYDSPERHWGVLNMHGGSLHTNSTETPWIEVRLGNFGQLNGLVIQNRKGGFMWRANGARVLASTDGKSWEQIGKLEGSKLFYRIDLTDEKPRAGYIRIERDGHCMHFARILAYGKRLN</sequence>
<evidence type="ECO:0000313" key="2">
    <source>
        <dbReference type="EMBL" id="AQT69038.1"/>
    </source>
</evidence>
<evidence type="ECO:0008006" key="4">
    <source>
        <dbReference type="Google" id="ProtNLM"/>
    </source>
</evidence>
<accession>A0A1U9NMT5</accession>
<dbReference type="RefSeq" id="WP_169853144.1">
    <property type="nucleotide sequence ID" value="NZ_CP019791.1"/>
</dbReference>
<name>A0A1U9NMT5_9BACT</name>
<proteinExistence type="predicted"/>
<dbReference type="KEGG" id="alus:STSP2_02219"/>
<dbReference type="Pfam" id="PF22633">
    <property type="entry name" value="F5_F8_type_C_2"/>
    <property type="match status" value="1"/>
</dbReference>
<dbReference type="InterPro" id="IPR008979">
    <property type="entry name" value="Galactose-bd-like_sf"/>
</dbReference>
<dbReference type="STRING" id="1936003.STSP2_02219"/>
<gene>
    <name evidence="2" type="ORF">STSP2_02219</name>
</gene>
<reference evidence="3" key="1">
    <citation type="submission" date="2017-02" db="EMBL/GenBank/DDBJ databases">
        <title>Comparative genomics and description of representatives of a novel lineage of planctomycetes thriving in anoxic sediments.</title>
        <authorList>
            <person name="Spring S."/>
            <person name="Bunk B."/>
            <person name="Sproer C."/>
        </authorList>
    </citation>
    <scope>NUCLEOTIDE SEQUENCE [LARGE SCALE GENOMIC DNA]</scope>
    <source>
        <strain evidence="3">ST-NAGAB-D1</strain>
    </source>
</reference>
<evidence type="ECO:0000313" key="3">
    <source>
        <dbReference type="Proteomes" id="UP000189674"/>
    </source>
</evidence>
<keyword evidence="3" id="KW-1185">Reference proteome</keyword>
<dbReference type="Gene3D" id="2.60.120.260">
    <property type="entry name" value="Galactose-binding domain-like"/>
    <property type="match status" value="1"/>
</dbReference>
<keyword evidence="1" id="KW-0732">Signal</keyword>
<evidence type="ECO:0000256" key="1">
    <source>
        <dbReference type="SAM" id="SignalP"/>
    </source>
</evidence>
<dbReference type="SUPFAM" id="SSF49785">
    <property type="entry name" value="Galactose-binding domain-like"/>
    <property type="match status" value="1"/>
</dbReference>
<dbReference type="Proteomes" id="UP000189674">
    <property type="component" value="Chromosome"/>
</dbReference>
<dbReference type="AlphaFoldDB" id="A0A1U9NMT5"/>
<dbReference type="EMBL" id="CP019791">
    <property type="protein sequence ID" value="AQT69038.1"/>
    <property type="molecule type" value="Genomic_DNA"/>
</dbReference>
<protein>
    <recommendedName>
        <fullName evidence="4">F5/8 type C domain protein</fullName>
    </recommendedName>
</protein>
<feature type="chain" id="PRO_5013387304" description="F5/8 type C domain protein" evidence="1">
    <location>
        <begin position="23"/>
        <end position="681"/>
    </location>
</feature>
<feature type="signal peptide" evidence="1">
    <location>
        <begin position="1"/>
        <end position="22"/>
    </location>
</feature>